<protein>
    <submittedName>
        <fullName evidence="10">MFS transporter</fullName>
    </submittedName>
</protein>
<keyword evidence="6 8" id="KW-0472">Membrane</keyword>
<organism evidence="10 11">
    <name type="scientific">Paractinoplanes deccanensis</name>
    <dbReference type="NCBI Taxonomy" id="113561"/>
    <lineage>
        <taxon>Bacteria</taxon>
        <taxon>Bacillati</taxon>
        <taxon>Actinomycetota</taxon>
        <taxon>Actinomycetes</taxon>
        <taxon>Micromonosporales</taxon>
        <taxon>Micromonosporaceae</taxon>
        <taxon>Paractinoplanes</taxon>
    </lineage>
</organism>
<proteinExistence type="predicted"/>
<feature type="transmembrane region" description="Helical" evidence="8">
    <location>
        <begin position="135"/>
        <end position="160"/>
    </location>
</feature>
<keyword evidence="11" id="KW-1185">Reference proteome</keyword>
<dbReference type="Gene3D" id="1.20.1720.10">
    <property type="entry name" value="Multidrug resistance protein D"/>
    <property type="match status" value="1"/>
</dbReference>
<evidence type="ECO:0000313" key="11">
    <source>
        <dbReference type="Proteomes" id="UP000609879"/>
    </source>
</evidence>
<dbReference type="EMBL" id="BOMI01000108">
    <property type="protein sequence ID" value="GID76752.1"/>
    <property type="molecule type" value="Genomic_DNA"/>
</dbReference>
<keyword evidence="2" id="KW-0813">Transport</keyword>
<keyword evidence="5 8" id="KW-1133">Transmembrane helix</keyword>
<gene>
    <name evidence="10" type="ORF">Ade02nite_53930</name>
</gene>
<dbReference type="PROSITE" id="PS00217">
    <property type="entry name" value="SUGAR_TRANSPORT_2"/>
    <property type="match status" value="1"/>
</dbReference>
<evidence type="ECO:0000313" key="10">
    <source>
        <dbReference type="EMBL" id="GID76752.1"/>
    </source>
</evidence>
<feature type="transmembrane region" description="Helical" evidence="8">
    <location>
        <begin position="334"/>
        <end position="356"/>
    </location>
</feature>
<feature type="transmembrane region" description="Helical" evidence="8">
    <location>
        <begin position="439"/>
        <end position="460"/>
    </location>
</feature>
<keyword evidence="3" id="KW-1003">Cell membrane</keyword>
<dbReference type="PROSITE" id="PS50850">
    <property type="entry name" value="MFS"/>
    <property type="match status" value="1"/>
</dbReference>
<feature type="transmembrane region" description="Helical" evidence="8">
    <location>
        <begin position="362"/>
        <end position="380"/>
    </location>
</feature>
<feature type="transmembrane region" description="Helical" evidence="8">
    <location>
        <begin position="46"/>
        <end position="64"/>
    </location>
</feature>
<feature type="region of interest" description="Disordered" evidence="7">
    <location>
        <begin position="463"/>
        <end position="507"/>
    </location>
</feature>
<evidence type="ECO:0000259" key="9">
    <source>
        <dbReference type="PROSITE" id="PS50850"/>
    </source>
</evidence>
<name>A0ABQ3Y9U3_9ACTN</name>
<evidence type="ECO:0000256" key="4">
    <source>
        <dbReference type="ARBA" id="ARBA00022692"/>
    </source>
</evidence>
<feature type="transmembrane region" description="Helical" evidence="8">
    <location>
        <begin position="231"/>
        <end position="247"/>
    </location>
</feature>
<comment type="caution">
    <text evidence="10">The sequence shown here is derived from an EMBL/GenBank/DDBJ whole genome shotgun (WGS) entry which is preliminary data.</text>
</comment>
<dbReference type="SUPFAM" id="SSF103473">
    <property type="entry name" value="MFS general substrate transporter"/>
    <property type="match status" value="1"/>
</dbReference>
<feature type="transmembrane region" description="Helical" evidence="8">
    <location>
        <begin position="268"/>
        <end position="293"/>
    </location>
</feature>
<feature type="transmembrane region" description="Helical" evidence="8">
    <location>
        <begin position="105"/>
        <end position="123"/>
    </location>
</feature>
<dbReference type="Pfam" id="PF07690">
    <property type="entry name" value="MFS_1"/>
    <property type="match status" value="1"/>
</dbReference>
<dbReference type="PANTHER" id="PTHR42718">
    <property type="entry name" value="MAJOR FACILITATOR SUPERFAMILY MULTIDRUG TRANSPORTER MFSC"/>
    <property type="match status" value="1"/>
</dbReference>
<dbReference type="InterPro" id="IPR004638">
    <property type="entry name" value="EmrB-like"/>
</dbReference>
<dbReference type="Proteomes" id="UP000609879">
    <property type="component" value="Unassembled WGS sequence"/>
</dbReference>
<keyword evidence="4 8" id="KW-0812">Transmembrane</keyword>
<dbReference type="InterPro" id="IPR005829">
    <property type="entry name" value="Sugar_transporter_CS"/>
</dbReference>
<dbReference type="InterPro" id="IPR020846">
    <property type="entry name" value="MFS_dom"/>
</dbReference>
<sequence length="507" mass="53036">MTSDPQRWRALTVALVAGFMTLLDVSIVNVALPSIRDELQLSSGELQWVLSGYALTFGLLLVPAGRFGDARGRRNVFIAGLVLFTLASAAAGLATSALWLIVARLVQGAAAGVMNPQISGLIQEMFDPPERARPFGLLGATIGISTAVGPLLGGLLIAVFGEAEGWRWIFYLNIPIGVVAVILGRRWIPVRRSEKSRESLDPVGVALLGLGVVLFLLPLVQEREWQGNAKWLLAVAGALVLALFVVWERRFGREHTALVELGLFKVRSYGLGALIGLLYFAGFTTIFFIYTLYLQSGLGYSALLAGLAVTPFALGSAVGAAVSGRFVNRYGRHLVVLGLVMVIVGLAGADLALTVVEGHAGGAAAAFPLLVAGLGSGLVISPNQNLSLSQVPVARAGSAGAVLQTGQRIGTAMGIAAVGALFFARLADSRGDWGSAFRGALWLTVAFVVVALAAALTDVLTGRRLPGSAGPRDGGPREGGRREHGRHEPGRHAAGAAPQPSSVPDRR</sequence>
<evidence type="ECO:0000256" key="2">
    <source>
        <dbReference type="ARBA" id="ARBA00022448"/>
    </source>
</evidence>
<evidence type="ECO:0000256" key="1">
    <source>
        <dbReference type="ARBA" id="ARBA00004651"/>
    </source>
</evidence>
<evidence type="ECO:0000256" key="6">
    <source>
        <dbReference type="ARBA" id="ARBA00023136"/>
    </source>
</evidence>
<feature type="domain" description="Major facilitator superfamily (MFS) profile" evidence="9">
    <location>
        <begin position="10"/>
        <end position="463"/>
    </location>
</feature>
<feature type="transmembrane region" description="Helical" evidence="8">
    <location>
        <begin position="12"/>
        <end position="34"/>
    </location>
</feature>
<dbReference type="InterPro" id="IPR036259">
    <property type="entry name" value="MFS_trans_sf"/>
</dbReference>
<dbReference type="PANTHER" id="PTHR42718:SF39">
    <property type="entry name" value="ACTINORHODIN TRANSPORTER-RELATED"/>
    <property type="match status" value="1"/>
</dbReference>
<feature type="transmembrane region" description="Helical" evidence="8">
    <location>
        <begin position="299"/>
        <end position="322"/>
    </location>
</feature>
<evidence type="ECO:0000256" key="5">
    <source>
        <dbReference type="ARBA" id="ARBA00022989"/>
    </source>
</evidence>
<feature type="transmembrane region" description="Helical" evidence="8">
    <location>
        <begin position="76"/>
        <end position="99"/>
    </location>
</feature>
<feature type="transmembrane region" description="Helical" evidence="8">
    <location>
        <begin position="200"/>
        <end position="219"/>
    </location>
</feature>
<evidence type="ECO:0000256" key="7">
    <source>
        <dbReference type="SAM" id="MobiDB-lite"/>
    </source>
</evidence>
<feature type="transmembrane region" description="Helical" evidence="8">
    <location>
        <begin position="166"/>
        <end position="188"/>
    </location>
</feature>
<reference evidence="10 11" key="1">
    <citation type="submission" date="2021-01" db="EMBL/GenBank/DDBJ databases">
        <title>Whole genome shotgun sequence of Actinoplanes deccanensis NBRC 13994.</title>
        <authorList>
            <person name="Komaki H."/>
            <person name="Tamura T."/>
        </authorList>
    </citation>
    <scope>NUCLEOTIDE SEQUENCE [LARGE SCALE GENOMIC DNA]</scope>
    <source>
        <strain evidence="10 11">NBRC 13994</strain>
    </source>
</reference>
<dbReference type="PRINTS" id="PR01036">
    <property type="entry name" value="TCRTETB"/>
</dbReference>
<feature type="compositionally biased region" description="Basic and acidic residues" evidence="7">
    <location>
        <begin position="474"/>
        <end position="491"/>
    </location>
</feature>
<dbReference type="InterPro" id="IPR011701">
    <property type="entry name" value="MFS"/>
</dbReference>
<comment type="subcellular location">
    <subcellularLocation>
        <location evidence="1">Cell membrane</location>
        <topology evidence="1">Multi-pass membrane protein</topology>
    </subcellularLocation>
</comment>
<dbReference type="NCBIfam" id="TIGR00711">
    <property type="entry name" value="efflux_EmrB"/>
    <property type="match status" value="1"/>
</dbReference>
<evidence type="ECO:0000256" key="3">
    <source>
        <dbReference type="ARBA" id="ARBA00022475"/>
    </source>
</evidence>
<feature type="transmembrane region" description="Helical" evidence="8">
    <location>
        <begin position="409"/>
        <end position="427"/>
    </location>
</feature>
<dbReference type="CDD" id="cd17321">
    <property type="entry name" value="MFS_MMR_MDR_like"/>
    <property type="match status" value="1"/>
</dbReference>
<accession>A0ABQ3Y9U3</accession>
<dbReference type="Gene3D" id="1.20.1250.20">
    <property type="entry name" value="MFS general substrate transporter like domains"/>
    <property type="match status" value="1"/>
</dbReference>
<evidence type="ECO:0000256" key="8">
    <source>
        <dbReference type="SAM" id="Phobius"/>
    </source>
</evidence>